<name>A0A6L2P1M8_TANCI</name>
<evidence type="ECO:0000256" key="13">
    <source>
        <dbReference type="ARBA" id="ARBA00023125"/>
    </source>
</evidence>
<dbReference type="GO" id="GO:0009881">
    <property type="term" value="F:photoreceptor activity"/>
    <property type="evidence" value="ECO:0007669"/>
    <property type="project" value="UniProtKB-KW"/>
</dbReference>
<evidence type="ECO:0000256" key="9">
    <source>
        <dbReference type="ARBA" id="ARBA00022840"/>
    </source>
</evidence>
<keyword evidence="10" id="KW-0157">Chromophore</keyword>
<dbReference type="PANTHER" id="PTHR32071:SF113">
    <property type="entry name" value="ALGINATE BIOSYNTHESIS TRANSCRIPTIONAL REGULATORY PROTEIN ALGB"/>
    <property type="match status" value="1"/>
</dbReference>
<dbReference type="CDD" id="cd00130">
    <property type="entry name" value="PAS"/>
    <property type="match status" value="1"/>
</dbReference>
<dbReference type="PROSITE" id="PS50113">
    <property type="entry name" value="PAC"/>
    <property type="match status" value="1"/>
</dbReference>
<keyword evidence="6" id="KW-0808">Transferase</keyword>
<dbReference type="InterPro" id="IPR000014">
    <property type="entry name" value="PAS"/>
</dbReference>
<proteinExistence type="predicted"/>
<dbReference type="PROSITE" id="PS50109">
    <property type="entry name" value="HIS_KIN"/>
    <property type="match status" value="1"/>
</dbReference>
<dbReference type="InterPro" id="IPR013656">
    <property type="entry name" value="PAS_4"/>
</dbReference>
<dbReference type="FunFam" id="3.40.50.300:FF:000006">
    <property type="entry name" value="DNA-binding transcriptional regulator NtrC"/>
    <property type="match status" value="1"/>
</dbReference>
<dbReference type="FunFam" id="3.30.565.10:FF:000006">
    <property type="entry name" value="Sensor histidine kinase WalK"/>
    <property type="match status" value="1"/>
</dbReference>
<dbReference type="SUPFAM" id="SSF55874">
    <property type="entry name" value="ATPase domain of HSP90 chaperone/DNA topoisomerase II/histidine kinase"/>
    <property type="match status" value="1"/>
</dbReference>
<keyword evidence="16" id="KW-0472">Membrane</keyword>
<keyword evidence="16" id="KW-1133">Transmembrane helix</keyword>
<dbReference type="CDD" id="cd00082">
    <property type="entry name" value="HisKA"/>
    <property type="match status" value="1"/>
</dbReference>
<feature type="domain" description="PAS" evidence="19">
    <location>
        <begin position="513"/>
        <end position="555"/>
    </location>
</feature>
<evidence type="ECO:0000256" key="3">
    <source>
        <dbReference type="ARBA" id="ARBA00022543"/>
    </source>
</evidence>
<dbReference type="CDD" id="cd19409">
    <property type="entry name" value="KinB_sensor"/>
    <property type="match status" value="1"/>
</dbReference>
<dbReference type="GO" id="GO:0003677">
    <property type="term" value="F:DNA binding"/>
    <property type="evidence" value="ECO:0007669"/>
    <property type="project" value="UniProtKB-KW"/>
</dbReference>
<dbReference type="SMART" id="SM00091">
    <property type="entry name" value="PAS"/>
    <property type="match status" value="1"/>
</dbReference>
<dbReference type="CDD" id="cd06225">
    <property type="entry name" value="HAMP"/>
    <property type="match status" value="1"/>
</dbReference>
<dbReference type="SUPFAM" id="SSF158472">
    <property type="entry name" value="HAMP domain-like"/>
    <property type="match status" value="1"/>
</dbReference>
<dbReference type="InterPro" id="IPR002078">
    <property type="entry name" value="Sigma_54_int"/>
</dbReference>
<dbReference type="PROSITE" id="PS50885">
    <property type="entry name" value="HAMP"/>
    <property type="match status" value="1"/>
</dbReference>
<feature type="domain" description="HAMP" evidence="21">
    <location>
        <begin position="452"/>
        <end position="504"/>
    </location>
</feature>
<sequence>ANILILGESGTGKGELARAIHGWSKRAKKACVTINCPSLTAELMESELFGHSRGAFTGASESTLGRVNQADGGTLFLDEIGDFPLTLQPKLLRFIQDKEYERVGDPVTRRADVRILAATNLNLEDMVREGRFREDLLYRLNVITLNLPPLRERSEDILTLADRFLARFVKEYSRPARGFSEQARSALLNYRWPGNIRELRNVIERASIICPQEKVEITHLGMAEQPVNNAPRVGAALSLDELEKAHIGAVLATSDTLDQAARTLGIDASTLISALITVALLGLVLGLVSVMQMAKSQESSIRHNFITLDIGLRLRQNLGDQLVMMLKDNPDQAELQRNQQQFQSLLDQGIEHDQQTGVPSGFETARVNYARFIETITQSSERADAIRDDQSVTEAFNVLRNGLLDAHRQALENISQAESASRSRALWVAALLGLVGLAVLVIGFITAHGIARRFGGPIEQLAKAADRIAQGDFDVALPTSSSAEMNLLTHRFGMMADALRQHQKTNVDELLAGQQRLQAVLDSIDDGLLMIDRQGRLEHLNPVAQRQLGWEESRLGQGLGEALQRPELDEQLYLVLRGGTLERAPDDLSIEIDGETRLLTYSLTPVSHTKGHIVGAVMVLHDVTEQRAFERVRSEFVLRASHELRTPVTGMHMAFGLLQERVHFAPDSREKDLLDTVNEEMQRLMQLINDLLNFSRYQNGLQKLTLEPCDIGELLEAARQRFADTAHDQDVMVLLETQEPLPRVQADKAQLDRVLDNLLDNALRHTPKSGLIRLQARRHGERLIISVEDNGEGIAYGQQARIFEPFVQVGRKKGGAGLGLALCKEIVQLHGGRMGVYSRPGQGTQFYMALPL</sequence>
<dbReference type="InterPro" id="IPR000700">
    <property type="entry name" value="PAS-assoc_C"/>
</dbReference>
<dbReference type="InterPro" id="IPR025662">
    <property type="entry name" value="Sigma_54_int_dom_ATP-bd_1"/>
</dbReference>
<keyword evidence="9" id="KW-0067">ATP-binding</keyword>
<keyword evidence="15" id="KW-0675">Receptor</keyword>
<dbReference type="Pfam" id="PF00158">
    <property type="entry name" value="Sigma54_activat"/>
    <property type="match status" value="1"/>
</dbReference>
<evidence type="ECO:0000256" key="10">
    <source>
        <dbReference type="ARBA" id="ARBA00022991"/>
    </source>
</evidence>
<dbReference type="PROSITE" id="PS00675">
    <property type="entry name" value="SIGMA54_INTERACT_1"/>
    <property type="match status" value="1"/>
</dbReference>
<comment type="catalytic activity">
    <reaction evidence="1">
        <text>ATP + protein L-histidine = ADP + protein N-phospho-L-histidine.</text>
        <dbReference type="EC" id="2.7.13.3"/>
    </reaction>
</comment>
<dbReference type="InterPro" id="IPR025943">
    <property type="entry name" value="Sigma_54_int_dom_ATP-bd_2"/>
</dbReference>
<dbReference type="InterPro" id="IPR058031">
    <property type="entry name" value="AAA_lid_NorR"/>
</dbReference>
<dbReference type="PROSITE" id="PS00688">
    <property type="entry name" value="SIGMA54_INTERACT_3"/>
    <property type="match status" value="1"/>
</dbReference>
<dbReference type="InterPro" id="IPR004358">
    <property type="entry name" value="Sig_transdc_His_kin-like_C"/>
</dbReference>
<dbReference type="InterPro" id="IPR003661">
    <property type="entry name" value="HisK_dim/P_dom"/>
</dbReference>
<dbReference type="EMBL" id="BKCJ010010288">
    <property type="protein sequence ID" value="GEU90905.1"/>
    <property type="molecule type" value="Genomic_DNA"/>
</dbReference>
<dbReference type="SUPFAM" id="SSF52540">
    <property type="entry name" value="P-loop containing nucleoside triphosphate hydrolases"/>
    <property type="match status" value="1"/>
</dbReference>
<dbReference type="CDD" id="cd00009">
    <property type="entry name" value="AAA"/>
    <property type="match status" value="1"/>
</dbReference>
<dbReference type="SUPFAM" id="SSF55785">
    <property type="entry name" value="PYP-like sensor domain (PAS domain)"/>
    <property type="match status" value="1"/>
</dbReference>
<feature type="domain" description="PAC" evidence="20">
    <location>
        <begin position="583"/>
        <end position="635"/>
    </location>
</feature>
<dbReference type="AlphaFoldDB" id="A0A6L2P1M8"/>
<dbReference type="SMART" id="SM00387">
    <property type="entry name" value="HATPase_c"/>
    <property type="match status" value="1"/>
</dbReference>
<dbReference type="FunFam" id="1.10.8.60:FF:000120">
    <property type="entry name" value="Sigma-54-dependent Fis family transcriptional regulator"/>
    <property type="match status" value="1"/>
</dbReference>
<accession>A0A6L2P1M8</accession>
<dbReference type="SMART" id="SM00382">
    <property type="entry name" value="AAA"/>
    <property type="match status" value="1"/>
</dbReference>
<keyword evidence="4" id="KW-0597">Phosphoprotein</keyword>
<feature type="transmembrane region" description="Helical" evidence="16">
    <location>
        <begin position="271"/>
        <end position="294"/>
    </location>
</feature>
<keyword evidence="12" id="KW-0805">Transcription regulation</keyword>
<feature type="non-terminal residue" evidence="22">
    <location>
        <position position="1"/>
    </location>
</feature>
<keyword evidence="11" id="KW-0902">Two-component regulatory system</keyword>
<dbReference type="InterPro" id="IPR005467">
    <property type="entry name" value="His_kinase_dom"/>
</dbReference>
<dbReference type="EC" id="2.7.13.3" evidence="2"/>
<dbReference type="InterPro" id="IPR003594">
    <property type="entry name" value="HATPase_dom"/>
</dbReference>
<dbReference type="GO" id="GO:0000155">
    <property type="term" value="F:phosphorelay sensor kinase activity"/>
    <property type="evidence" value="ECO:0007669"/>
    <property type="project" value="InterPro"/>
</dbReference>
<feature type="domain" description="Sigma-54 factor interaction" evidence="17">
    <location>
        <begin position="1"/>
        <end position="208"/>
    </location>
</feature>
<dbReference type="SUPFAM" id="SSF47384">
    <property type="entry name" value="Homodimeric domain of signal transducing histidine kinase"/>
    <property type="match status" value="1"/>
</dbReference>
<dbReference type="GO" id="GO:0006355">
    <property type="term" value="P:regulation of DNA-templated transcription"/>
    <property type="evidence" value="ECO:0007669"/>
    <property type="project" value="InterPro"/>
</dbReference>
<dbReference type="PRINTS" id="PR00344">
    <property type="entry name" value="BCTRLSENSOR"/>
</dbReference>
<dbReference type="InterPro" id="IPR025944">
    <property type="entry name" value="Sigma_54_int_dom_CS"/>
</dbReference>
<evidence type="ECO:0000256" key="8">
    <source>
        <dbReference type="ARBA" id="ARBA00022777"/>
    </source>
</evidence>
<keyword evidence="3" id="KW-0600">Photoreceptor protein</keyword>
<dbReference type="InterPro" id="IPR031909">
    <property type="entry name" value="KinB_sensor_dom"/>
</dbReference>
<evidence type="ECO:0000256" key="1">
    <source>
        <dbReference type="ARBA" id="ARBA00000085"/>
    </source>
</evidence>
<evidence type="ECO:0000256" key="12">
    <source>
        <dbReference type="ARBA" id="ARBA00023015"/>
    </source>
</evidence>
<feature type="transmembrane region" description="Helical" evidence="16">
    <location>
        <begin position="425"/>
        <end position="445"/>
    </location>
</feature>
<dbReference type="InterPro" id="IPR035965">
    <property type="entry name" value="PAS-like_dom_sf"/>
</dbReference>
<evidence type="ECO:0000313" key="22">
    <source>
        <dbReference type="EMBL" id="GEU90905.1"/>
    </source>
</evidence>
<evidence type="ECO:0000259" key="19">
    <source>
        <dbReference type="PROSITE" id="PS50112"/>
    </source>
</evidence>
<dbReference type="Pfam" id="PF16767">
    <property type="entry name" value="KinB_sensor"/>
    <property type="match status" value="1"/>
</dbReference>
<evidence type="ECO:0000256" key="14">
    <source>
        <dbReference type="ARBA" id="ARBA00023163"/>
    </source>
</evidence>
<dbReference type="Pfam" id="PF02518">
    <property type="entry name" value="HATPase_c"/>
    <property type="match status" value="1"/>
</dbReference>
<evidence type="ECO:0000256" key="7">
    <source>
        <dbReference type="ARBA" id="ARBA00022741"/>
    </source>
</evidence>
<evidence type="ECO:0000259" key="21">
    <source>
        <dbReference type="PROSITE" id="PS50885"/>
    </source>
</evidence>
<evidence type="ECO:0000259" key="17">
    <source>
        <dbReference type="PROSITE" id="PS50045"/>
    </source>
</evidence>
<dbReference type="InterPro" id="IPR027417">
    <property type="entry name" value="P-loop_NTPase"/>
</dbReference>
<dbReference type="PROSITE" id="PS00676">
    <property type="entry name" value="SIGMA54_INTERACT_2"/>
    <property type="match status" value="1"/>
</dbReference>
<evidence type="ECO:0000256" key="5">
    <source>
        <dbReference type="ARBA" id="ARBA00022606"/>
    </source>
</evidence>
<feature type="domain" description="Histidine kinase" evidence="18">
    <location>
        <begin position="639"/>
        <end position="852"/>
    </location>
</feature>
<evidence type="ECO:0000256" key="11">
    <source>
        <dbReference type="ARBA" id="ARBA00023012"/>
    </source>
</evidence>
<dbReference type="InterPro" id="IPR003593">
    <property type="entry name" value="AAA+_ATPase"/>
</dbReference>
<dbReference type="InterPro" id="IPR003660">
    <property type="entry name" value="HAMP_dom"/>
</dbReference>
<dbReference type="Gene3D" id="1.10.287.130">
    <property type="match status" value="1"/>
</dbReference>
<evidence type="ECO:0000256" key="16">
    <source>
        <dbReference type="SAM" id="Phobius"/>
    </source>
</evidence>
<keyword evidence="8 22" id="KW-0418">Kinase</keyword>
<dbReference type="Pfam" id="PF00512">
    <property type="entry name" value="HisKA"/>
    <property type="match status" value="1"/>
</dbReference>
<dbReference type="Pfam" id="PF00672">
    <property type="entry name" value="HAMP"/>
    <property type="match status" value="1"/>
</dbReference>
<dbReference type="Gene3D" id="1.10.8.500">
    <property type="entry name" value="HAMP domain in histidine kinase"/>
    <property type="match status" value="1"/>
</dbReference>
<keyword evidence="7" id="KW-0547">Nucleotide-binding</keyword>
<keyword evidence="14" id="KW-0804">Transcription</keyword>
<dbReference type="SMART" id="SM00304">
    <property type="entry name" value="HAMP"/>
    <property type="match status" value="1"/>
</dbReference>
<protein>
    <recommendedName>
        <fullName evidence="2">histidine kinase</fullName>
        <ecNumber evidence="2">2.7.13.3</ecNumber>
    </recommendedName>
</protein>
<evidence type="ECO:0000256" key="15">
    <source>
        <dbReference type="ARBA" id="ARBA00023170"/>
    </source>
</evidence>
<dbReference type="InterPro" id="IPR036097">
    <property type="entry name" value="HisK_dim/P_sf"/>
</dbReference>
<dbReference type="SMART" id="SM00388">
    <property type="entry name" value="HisKA"/>
    <property type="match status" value="1"/>
</dbReference>
<organism evidence="22">
    <name type="scientific">Tanacetum cinerariifolium</name>
    <name type="common">Dalmatian daisy</name>
    <name type="synonym">Chrysanthemum cinerariifolium</name>
    <dbReference type="NCBI Taxonomy" id="118510"/>
    <lineage>
        <taxon>Eukaryota</taxon>
        <taxon>Viridiplantae</taxon>
        <taxon>Streptophyta</taxon>
        <taxon>Embryophyta</taxon>
        <taxon>Tracheophyta</taxon>
        <taxon>Spermatophyta</taxon>
        <taxon>Magnoliopsida</taxon>
        <taxon>eudicotyledons</taxon>
        <taxon>Gunneridae</taxon>
        <taxon>Pentapetalae</taxon>
        <taxon>asterids</taxon>
        <taxon>campanulids</taxon>
        <taxon>Asterales</taxon>
        <taxon>Asteraceae</taxon>
        <taxon>Asteroideae</taxon>
        <taxon>Anthemideae</taxon>
        <taxon>Anthemidinae</taxon>
        <taxon>Tanacetum</taxon>
    </lineage>
</organism>
<reference evidence="22" key="1">
    <citation type="journal article" date="2019" name="Sci. Rep.">
        <title>Draft genome of Tanacetum cinerariifolium, the natural source of mosquito coil.</title>
        <authorList>
            <person name="Yamashiro T."/>
            <person name="Shiraishi A."/>
            <person name="Satake H."/>
            <person name="Nakayama K."/>
        </authorList>
    </citation>
    <scope>NUCLEOTIDE SEQUENCE</scope>
</reference>
<evidence type="ECO:0000256" key="4">
    <source>
        <dbReference type="ARBA" id="ARBA00022553"/>
    </source>
</evidence>
<dbReference type="Gene3D" id="1.20.120.880">
    <property type="entry name" value="Histidine kinase (KinB), sensor domain"/>
    <property type="match status" value="1"/>
</dbReference>
<dbReference type="GO" id="GO:0016020">
    <property type="term" value="C:membrane"/>
    <property type="evidence" value="ECO:0007669"/>
    <property type="project" value="InterPro"/>
</dbReference>
<dbReference type="CDD" id="cd00075">
    <property type="entry name" value="HATPase"/>
    <property type="match status" value="1"/>
</dbReference>
<keyword evidence="13" id="KW-0238">DNA-binding</keyword>
<dbReference type="PANTHER" id="PTHR32071">
    <property type="entry name" value="TRANSCRIPTIONAL REGULATORY PROTEIN"/>
    <property type="match status" value="1"/>
</dbReference>
<evidence type="ECO:0000259" key="20">
    <source>
        <dbReference type="PROSITE" id="PS50113"/>
    </source>
</evidence>
<dbReference type="InterPro" id="IPR036890">
    <property type="entry name" value="HATPase_C_sf"/>
</dbReference>
<evidence type="ECO:0000256" key="6">
    <source>
        <dbReference type="ARBA" id="ARBA00022679"/>
    </source>
</evidence>
<evidence type="ECO:0000256" key="2">
    <source>
        <dbReference type="ARBA" id="ARBA00012438"/>
    </source>
</evidence>
<dbReference type="NCBIfam" id="TIGR00229">
    <property type="entry name" value="sensory_box"/>
    <property type="match status" value="1"/>
</dbReference>
<dbReference type="Gene3D" id="3.30.565.10">
    <property type="entry name" value="Histidine kinase-like ATPase, C-terminal domain"/>
    <property type="match status" value="1"/>
</dbReference>
<dbReference type="Gene3D" id="3.30.450.20">
    <property type="entry name" value="PAS domain"/>
    <property type="match status" value="1"/>
</dbReference>
<gene>
    <name evidence="22" type="ORF">Tci_062883</name>
</gene>
<keyword evidence="16" id="KW-0812">Transmembrane</keyword>
<dbReference type="Pfam" id="PF25601">
    <property type="entry name" value="AAA_lid_14"/>
    <property type="match status" value="1"/>
</dbReference>
<comment type="caution">
    <text evidence="22">The sequence shown here is derived from an EMBL/GenBank/DDBJ whole genome shotgun (WGS) entry which is preliminary data.</text>
</comment>
<dbReference type="PROSITE" id="PS50112">
    <property type="entry name" value="PAS"/>
    <property type="match status" value="1"/>
</dbReference>
<evidence type="ECO:0000259" key="18">
    <source>
        <dbReference type="PROSITE" id="PS50109"/>
    </source>
</evidence>
<keyword evidence="5" id="KW-0716">Sensory transduction</keyword>
<dbReference type="Pfam" id="PF08448">
    <property type="entry name" value="PAS_4"/>
    <property type="match status" value="1"/>
</dbReference>
<dbReference type="PROSITE" id="PS50045">
    <property type="entry name" value="SIGMA54_INTERACT_4"/>
    <property type="match status" value="1"/>
</dbReference>
<dbReference type="Gene3D" id="1.10.8.60">
    <property type="match status" value="1"/>
</dbReference>
<dbReference type="GO" id="GO:0005524">
    <property type="term" value="F:ATP binding"/>
    <property type="evidence" value="ECO:0007669"/>
    <property type="project" value="UniProtKB-KW"/>
</dbReference>
<dbReference type="Gene3D" id="3.40.50.300">
    <property type="entry name" value="P-loop containing nucleotide triphosphate hydrolases"/>
    <property type="match status" value="1"/>
</dbReference>
<dbReference type="InterPro" id="IPR038320">
    <property type="entry name" value="KinB_N_sf"/>
</dbReference>